<dbReference type="Proteomes" id="UP000190339">
    <property type="component" value="Unassembled WGS sequence"/>
</dbReference>
<dbReference type="STRING" id="561365.SAMN05660866_03211"/>
<reference evidence="4" key="1">
    <citation type="submission" date="2017-02" db="EMBL/GenBank/DDBJ databases">
        <authorList>
            <person name="Varghese N."/>
            <person name="Submissions S."/>
        </authorList>
    </citation>
    <scope>NUCLEOTIDE SEQUENCE [LARGE SCALE GENOMIC DNA]</scope>
    <source>
        <strain evidence="4">DSM 23546</strain>
    </source>
</reference>
<feature type="domain" description="Letm1 RBD" evidence="2">
    <location>
        <begin position="339"/>
        <end position="398"/>
    </location>
</feature>
<dbReference type="AlphaFoldDB" id="A0A1T5E1F8"/>
<sequence length="402" mass="46284">MNPSASGWIEKYGSVVQKHQNAFPDFDALYSTLKKSGFVYGLNSSIPDFIPFEHSLSEDEKAKINLLNALYFTYYLNEGKGDYVHFVEQVYKFYEVLKINRAGFFGKLLTGNKTSAKLEKLLASRIYIEDNIFSKTFNSLITNSLLFVDVLLFKHYLNGVDDLKTKAEEIEYLAINITYHALSSKEQNRKDNKLSQLLASSLTYINCAENNFDGSYRDRLLNNKEIWENRYLLDMACLTVWEDHSLDYTESEFIFGIGKDLGIENHLISESIMHVTEFFRQNLDTIPYLKEKNLAHQFYDSMGKIVKKLILRNSKRLHKELSQSAELVALLSKSTVRDLSRDEKKKVQNQLIDIFKSIPSLAIFILPGGAILLPIFIKLIPKLLPSAFDENRIDEEEKSTNN</sequence>
<keyword evidence="1" id="KW-0812">Transmembrane</keyword>
<proteinExistence type="predicted"/>
<accession>A0A1T5E1F8</accession>
<dbReference type="NCBIfam" id="NF040639">
    <property type="entry name" value="LETM1_rel_film"/>
    <property type="match status" value="1"/>
</dbReference>
<dbReference type="InterPro" id="IPR033122">
    <property type="entry name" value="LETM1-like_RBD"/>
</dbReference>
<evidence type="ECO:0000259" key="2">
    <source>
        <dbReference type="Pfam" id="PF07766"/>
    </source>
</evidence>
<feature type="transmembrane region" description="Helical" evidence="1">
    <location>
        <begin position="358"/>
        <end position="377"/>
    </location>
</feature>
<evidence type="ECO:0000256" key="1">
    <source>
        <dbReference type="SAM" id="Phobius"/>
    </source>
</evidence>
<protein>
    <submittedName>
        <fullName evidence="3">LETM1-like protein</fullName>
    </submittedName>
</protein>
<organism evidence="3 4">
    <name type="scientific">Maribacter arcticus</name>
    <dbReference type="NCBI Taxonomy" id="561365"/>
    <lineage>
        <taxon>Bacteria</taxon>
        <taxon>Pseudomonadati</taxon>
        <taxon>Bacteroidota</taxon>
        <taxon>Flavobacteriia</taxon>
        <taxon>Flavobacteriales</taxon>
        <taxon>Flavobacteriaceae</taxon>
        <taxon>Maribacter</taxon>
    </lineage>
</organism>
<dbReference type="GO" id="GO:0043022">
    <property type="term" value="F:ribosome binding"/>
    <property type="evidence" value="ECO:0007669"/>
    <property type="project" value="InterPro"/>
</dbReference>
<keyword evidence="1" id="KW-1133">Transmembrane helix</keyword>
<keyword evidence="4" id="KW-1185">Reference proteome</keyword>
<keyword evidence="1" id="KW-0472">Membrane</keyword>
<dbReference type="EMBL" id="FUYL01000011">
    <property type="protein sequence ID" value="SKB77580.1"/>
    <property type="molecule type" value="Genomic_DNA"/>
</dbReference>
<evidence type="ECO:0000313" key="4">
    <source>
        <dbReference type="Proteomes" id="UP000190339"/>
    </source>
</evidence>
<dbReference type="OrthoDB" id="1421172at2"/>
<name>A0A1T5E1F8_9FLAO</name>
<dbReference type="RefSeq" id="WP_079513680.1">
    <property type="nucleotide sequence ID" value="NZ_FUYL01000011.1"/>
</dbReference>
<evidence type="ECO:0000313" key="3">
    <source>
        <dbReference type="EMBL" id="SKB77580.1"/>
    </source>
</evidence>
<gene>
    <name evidence="3" type="ORF">SAMN05660866_03211</name>
</gene>
<dbReference type="Pfam" id="PF07766">
    <property type="entry name" value="LETM1_RBD"/>
    <property type="match status" value="1"/>
</dbReference>